<evidence type="ECO:0000256" key="5">
    <source>
        <dbReference type="ARBA" id="ARBA00022833"/>
    </source>
</evidence>
<dbReference type="EMBL" id="JASCZI010241673">
    <property type="protein sequence ID" value="MED6204319.1"/>
    <property type="molecule type" value="Genomic_DNA"/>
</dbReference>
<evidence type="ECO:0000256" key="11">
    <source>
        <dbReference type="SAM" id="MobiDB-lite"/>
    </source>
</evidence>
<evidence type="ECO:0000256" key="2">
    <source>
        <dbReference type="ARBA" id="ARBA00006911"/>
    </source>
</evidence>
<comment type="subcellular location">
    <subcellularLocation>
        <location evidence="1">Nucleus</location>
    </subcellularLocation>
</comment>
<evidence type="ECO:0000313" key="12">
    <source>
        <dbReference type="EMBL" id="MED6204319.1"/>
    </source>
</evidence>
<keyword evidence="7" id="KW-0238">DNA-binding</keyword>
<dbReference type="Pfam" id="PF05142">
    <property type="entry name" value="DUF702"/>
    <property type="match status" value="1"/>
</dbReference>
<evidence type="ECO:0000256" key="9">
    <source>
        <dbReference type="ARBA" id="ARBA00023242"/>
    </source>
</evidence>
<keyword evidence="8" id="KW-0010">Activator</keyword>
<keyword evidence="13" id="KW-1185">Reference proteome</keyword>
<dbReference type="PANTHER" id="PTHR31604">
    <property type="entry name" value="PROTEIN LATERAL ROOT PRIMORDIUM 1"/>
    <property type="match status" value="1"/>
</dbReference>
<keyword evidence="3" id="KW-0217">Developmental protein</keyword>
<evidence type="ECO:0000313" key="13">
    <source>
        <dbReference type="Proteomes" id="UP001341840"/>
    </source>
</evidence>
<feature type="region of interest" description="Disordered" evidence="11">
    <location>
        <begin position="1"/>
        <end position="21"/>
    </location>
</feature>
<keyword evidence="9" id="KW-0539">Nucleus</keyword>
<evidence type="ECO:0000256" key="1">
    <source>
        <dbReference type="ARBA" id="ARBA00004123"/>
    </source>
</evidence>
<keyword evidence="4" id="KW-0479">Metal-binding</keyword>
<dbReference type="InterPro" id="IPR006510">
    <property type="entry name" value="Znf_LRP1"/>
</dbReference>
<evidence type="ECO:0000256" key="10">
    <source>
        <dbReference type="ARBA" id="ARBA00023294"/>
    </source>
</evidence>
<dbReference type="Proteomes" id="UP001341840">
    <property type="component" value="Unassembled WGS sequence"/>
</dbReference>
<proteinExistence type="inferred from homology"/>
<dbReference type="InterPro" id="IPR007818">
    <property type="entry name" value="SHI"/>
</dbReference>
<keyword evidence="5" id="KW-0862">Zinc</keyword>
<feature type="region of interest" description="Disordered" evidence="11">
    <location>
        <begin position="89"/>
        <end position="110"/>
    </location>
</feature>
<protein>
    <submittedName>
        <fullName evidence="12">Uncharacterized protein</fullName>
    </submittedName>
</protein>
<gene>
    <name evidence="12" type="ORF">PIB30_008137</name>
</gene>
<evidence type="ECO:0000256" key="8">
    <source>
        <dbReference type="ARBA" id="ARBA00023159"/>
    </source>
</evidence>
<comment type="caution">
    <text evidence="12">The sequence shown here is derived from an EMBL/GenBank/DDBJ whole genome shotgun (WGS) entry which is preliminary data.</text>
</comment>
<dbReference type="PANTHER" id="PTHR31604:SF16">
    <property type="entry name" value="PROTEIN SHI RELATED SEQUENCE 3"/>
    <property type="match status" value="1"/>
</dbReference>
<dbReference type="NCBIfam" id="TIGR01623">
    <property type="entry name" value="put_zinc_LRP1"/>
    <property type="match status" value="1"/>
</dbReference>
<evidence type="ECO:0000256" key="7">
    <source>
        <dbReference type="ARBA" id="ARBA00023125"/>
    </source>
</evidence>
<dbReference type="NCBIfam" id="TIGR01624">
    <property type="entry name" value="LRP1_Cterm"/>
    <property type="match status" value="1"/>
</dbReference>
<evidence type="ECO:0000256" key="3">
    <source>
        <dbReference type="ARBA" id="ARBA00022473"/>
    </source>
</evidence>
<keyword evidence="6" id="KW-0073">Auxin biosynthesis</keyword>
<dbReference type="InterPro" id="IPR006511">
    <property type="entry name" value="SHI_C"/>
</dbReference>
<name>A0ABU6Y2T9_9FABA</name>
<organism evidence="12 13">
    <name type="scientific">Stylosanthes scabra</name>
    <dbReference type="NCBI Taxonomy" id="79078"/>
    <lineage>
        <taxon>Eukaryota</taxon>
        <taxon>Viridiplantae</taxon>
        <taxon>Streptophyta</taxon>
        <taxon>Embryophyta</taxon>
        <taxon>Tracheophyta</taxon>
        <taxon>Spermatophyta</taxon>
        <taxon>Magnoliopsida</taxon>
        <taxon>eudicotyledons</taxon>
        <taxon>Gunneridae</taxon>
        <taxon>Pentapetalae</taxon>
        <taxon>rosids</taxon>
        <taxon>fabids</taxon>
        <taxon>Fabales</taxon>
        <taxon>Fabaceae</taxon>
        <taxon>Papilionoideae</taxon>
        <taxon>50 kb inversion clade</taxon>
        <taxon>dalbergioids sensu lato</taxon>
        <taxon>Dalbergieae</taxon>
        <taxon>Pterocarpus clade</taxon>
        <taxon>Stylosanthes</taxon>
    </lineage>
</organism>
<sequence>MLTGTNRSREEEEEEERGIKVVGQSSSRKCQDCGNQAKKECSYWRCRTCCKNKGFHCQTHINSTWVPLHTRRQREDLDSNHQFELHHPIPPSHISKKHKQQHYSSPSPAPAGVDKLKFPSATNSMAVFRRVEVRSMDDAVNEIAYQTCVNIGGHVFTGLLYDQGPDFLDHHQQQQNLNHGAIMPPDHDHNDEPFLPPPPPSEALCTPYFPFPKP</sequence>
<keyword evidence="10" id="KW-0927">Auxin signaling pathway</keyword>
<reference evidence="12 13" key="1">
    <citation type="journal article" date="2023" name="Plants (Basel)">
        <title>Bridging the Gap: Combining Genomics and Transcriptomics Approaches to Understand Stylosanthes scabra, an Orphan Legume from the Brazilian Caatinga.</title>
        <authorList>
            <person name="Ferreira-Neto J.R.C."/>
            <person name="da Silva M.D."/>
            <person name="Binneck E."/>
            <person name="de Melo N.F."/>
            <person name="da Silva R.H."/>
            <person name="de Melo A.L.T.M."/>
            <person name="Pandolfi V."/>
            <person name="Bustamante F.O."/>
            <person name="Brasileiro-Vidal A.C."/>
            <person name="Benko-Iseppon A.M."/>
        </authorList>
    </citation>
    <scope>NUCLEOTIDE SEQUENCE [LARGE SCALE GENOMIC DNA]</scope>
    <source>
        <tissue evidence="12">Leaves</tissue>
    </source>
</reference>
<accession>A0ABU6Y2T9</accession>
<evidence type="ECO:0000256" key="4">
    <source>
        <dbReference type="ARBA" id="ARBA00022723"/>
    </source>
</evidence>
<comment type="similarity">
    <text evidence="2">Belongs to the SHI protein family.</text>
</comment>
<feature type="region of interest" description="Disordered" evidence="11">
    <location>
        <begin position="178"/>
        <end position="198"/>
    </location>
</feature>
<evidence type="ECO:0000256" key="6">
    <source>
        <dbReference type="ARBA" id="ARBA00023070"/>
    </source>
</evidence>